<reference evidence="1" key="1">
    <citation type="submission" date="2020-04" db="EMBL/GenBank/DDBJ databases">
        <authorList>
            <person name="Alioto T."/>
            <person name="Alioto T."/>
            <person name="Gomez Garrido J."/>
        </authorList>
    </citation>
    <scope>NUCLEOTIDE SEQUENCE</scope>
    <source>
        <strain evidence="1">A484AB</strain>
    </source>
</reference>
<dbReference type="OrthoDB" id="2434995at2759"/>
<sequence>KNEQGLLYVIHRDVLTKTRRENDNGGYSGHMYVITGSSDCPVASFLALKDVLNPTQVCMWQRPKFQAPSEAPWFTNAPLAASTL</sequence>
<dbReference type="Proteomes" id="UP001152795">
    <property type="component" value="Unassembled WGS sequence"/>
</dbReference>
<evidence type="ECO:0000313" key="2">
    <source>
        <dbReference type="Proteomes" id="UP001152795"/>
    </source>
</evidence>
<gene>
    <name evidence="1" type="ORF">PACLA_8A028804</name>
</gene>
<proteinExistence type="predicted"/>
<dbReference type="AlphaFoldDB" id="A0A6S7JL45"/>
<protein>
    <submittedName>
        <fullName evidence="1">Uncharacterized protein</fullName>
    </submittedName>
</protein>
<keyword evidence="2" id="KW-1185">Reference proteome</keyword>
<evidence type="ECO:0000313" key="1">
    <source>
        <dbReference type="EMBL" id="CAB4031987.1"/>
    </source>
</evidence>
<dbReference type="EMBL" id="CACRXK020018029">
    <property type="protein sequence ID" value="CAB4031987.1"/>
    <property type="molecule type" value="Genomic_DNA"/>
</dbReference>
<accession>A0A6S7JL45</accession>
<feature type="non-terminal residue" evidence="1">
    <location>
        <position position="84"/>
    </location>
</feature>
<comment type="caution">
    <text evidence="1">The sequence shown here is derived from an EMBL/GenBank/DDBJ whole genome shotgun (WGS) entry which is preliminary data.</text>
</comment>
<feature type="non-terminal residue" evidence="1">
    <location>
        <position position="1"/>
    </location>
</feature>
<name>A0A6S7JL45_PARCT</name>
<organism evidence="1 2">
    <name type="scientific">Paramuricea clavata</name>
    <name type="common">Red gorgonian</name>
    <name type="synonym">Violescent sea-whip</name>
    <dbReference type="NCBI Taxonomy" id="317549"/>
    <lineage>
        <taxon>Eukaryota</taxon>
        <taxon>Metazoa</taxon>
        <taxon>Cnidaria</taxon>
        <taxon>Anthozoa</taxon>
        <taxon>Octocorallia</taxon>
        <taxon>Malacalcyonacea</taxon>
        <taxon>Plexauridae</taxon>
        <taxon>Paramuricea</taxon>
    </lineage>
</organism>